<reference evidence="2" key="1">
    <citation type="submission" date="2022-11" db="UniProtKB">
        <authorList>
            <consortium name="WormBaseParasite"/>
        </authorList>
    </citation>
    <scope>IDENTIFICATION</scope>
</reference>
<evidence type="ECO:0000313" key="2">
    <source>
        <dbReference type="WBParaSite" id="jg5863"/>
    </source>
</evidence>
<sequence length="73" mass="8489">MLIKEPYMKYGSMGTNAFIRVDSPSDVVFVDETNQQMLQWANALQWYKPQKLDSDQLRAKGNDCYKRGTMKAH</sequence>
<dbReference type="AlphaFoldDB" id="A0A915EH79"/>
<protein>
    <submittedName>
        <fullName evidence="2">Uncharacterized protein</fullName>
    </submittedName>
</protein>
<name>A0A915EH79_9BILA</name>
<evidence type="ECO:0000313" key="1">
    <source>
        <dbReference type="Proteomes" id="UP000887574"/>
    </source>
</evidence>
<dbReference type="WBParaSite" id="jg5863">
    <property type="protein sequence ID" value="jg5863"/>
    <property type="gene ID" value="jg5863"/>
</dbReference>
<proteinExistence type="predicted"/>
<keyword evidence="1" id="KW-1185">Reference proteome</keyword>
<accession>A0A915EH79</accession>
<organism evidence="1 2">
    <name type="scientific">Ditylenchus dipsaci</name>
    <dbReference type="NCBI Taxonomy" id="166011"/>
    <lineage>
        <taxon>Eukaryota</taxon>
        <taxon>Metazoa</taxon>
        <taxon>Ecdysozoa</taxon>
        <taxon>Nematoda</taxon>
        <taxon>Chromadorea</taxon>
        <taxon>Rhabditida</taxon>
        <taxon>Tylenchina</taxon>
        <taxon>Tylenchomorpha</taxon>
        <taxon>Sphaerularioidea</taxon>
        <taxon>Anguinidae</taxon>
        <taxon>Anguininae</taxon>
        <taxon>Ditylenchus</taxon>
    </lineage>
</organism>
<dbReference type="Proteomes" id="UP000887574">
    <property type="component" value="Unplaced"/>
</dbReference>